<protein>
    <recommendedName>
        <fullName evidence="1">BBS7 beta-propeller domain-containing protein</fullName>
    </recommendedName>
</protein>
<reference evidence="3" key="1">
    <citation type="submission" date="2021-01" db="EMBL/GenBank/DDBJ databases">
        <title>Caligus Genome Assembly.</title>
        <authorList>
            <person name="Gallardo-Escarate C."/>
        </authorList>
    </citation>
    <scope>NUCLEOTIDE SEQUENCE [LARGE SCALE GENOMIC DNA]</scope>
</reference>
<dbReference type="GO" id="GO:0008104">
    <property type="term" value="P:intracellular protein localization"/>
    <property type="evidence" value="ECO:0007669"/>
    <property type="project" value="TreeGrafter"/>
</dbReference>
<dbReference type="GO" id="GO:0043005">
    <property type="term" value="C:neuron projection"/>
    <property type="evidence" value="ECO:0007669"/>
    <property type="project" value="TreeGrafter"/>
</dbReference>
<dbReference type="Pfam" id="PF23743">
    <property type="entry name" value="Beta-prop_BBS7"/>
    <property type="match status" value="1"/>
</dbReference>
<dbReference type="OrthoDB" id="414590at2759"/>
<dbReference type="EMBL" id="CP045902">
    <property type="protein sequence ID" value="QQP38243.1"/>
    <property type="molecule type" value="Genomic_DNA"/>
</dbReference>
<dbReference type="GO" id="GO:0036064">
    <property type="term" value="C:ciliary basal body"/>
    <property type="evidence" value="ECO:0007669"/>
    <property type="project" value="TreeGrafter"/>
</dbReference>
<feature type="non-terminal residue" evidence="2">
    <location>
        <position position="1"/>
    </location>
</feature>
<name>A0A7T8JX15_CALRO</name>
<dbReference type="PANTHER" id="PTHR16074:SF4">
    <property type="entry name" value="BARDET-BIEDL SYNDROME 7 PROTEIN"/>
    <property type="match status" value="1"/>
</dbReference>
<keyword evidence="3" id="KW-1185">Reference proteome</keyword>
<dbReference type="AlphaFoldDB" id="A0A7T8JX15"/>
<dbReference type="GO" id="GO:0016020">
    <property type="term" value="C:membrane"/>
    <property type="evidence" value="ECO:0007669"/>
    <property type="project" value="TreeGrafter"/>
</dbReference>
<dbReference type="PANTHER" id="PTHR16074">
    <property type="entry name" value="BARDET-BIEDL SYNDROME 7 PROTEIN"/>
    <property type="match status" value="1"/>
</dbReference>
<dbReference type="InterPro" id="IPR056332">
    <property type="entry name" value="Beta-prop_BBS7"/>
</dbReference>
<dbReference type="GO" id="GO:0005930">
    <property type="term" value="C:axoneme"/>
    <property type="evidence" value="ECO:0007669"/>
    <property type="project" value="TreeGrafter"/>
</dbReference>
<feature type="domain" description="BBS7 beta-propeller" evidence="1">
    <location>
        <begin position="6"/>
        <end position="89"/>
    </location>
</feature>
<dbReference type="GO" id="GO:0060271">
    <property type="term" value="P:cilium assembly"/>
    <property type="evidence" value="ECO:0007669"/>
    <property type="project" value="TreeGrafter"/>
</dbReference>
<accession>A0A7T8JX15</accession>
<evidence type="ECO:0000313" key="2">
    <source>
        <dbReference type="EMBL" id="QQP38243.1"/>
    </source>
</evidence>
<proteinExistence type="predicted"/>
<sequence>DEDGMARGSVECIENYDISGDGVKDLILGRHDGNVEVYSYEDDESPPRLKFTHNTGESITSVVGGIVGTAGFDEVVVSTYSGWVFGLTTEIRENKIRLESDKAELDSETREKLKKL</sequence>
<feature type="non-terminal residue" evidence="2">
    <location>
        <position position="116"/>
    </location>
</feature>
<dbReference type="GO" id="GO:0034464">
    <property type="term" value="C:BBSome"/>
    <property type="evidence" value="ECO:0007669"/>
    <property type="project" value="TreeGrafter"/>
</dbReference>
<gene>
    <name evidence="2" type="ORF">FKW44_018762</name>
</gene>
<evidence type="ECO:0000259" key="1">
    <source>
        <dbReference type="Pfam" id="PF23743"/>
    </source>
</evidence>
<evidence type="ECO:0000313" key="3">
    <source>
        <dbReference type="Proteomes" id="UP000595437"/>
    </source>
</evidence>
<organism evidence="2 3">
    <name type="scientific">Caligus rogercresseyi</name>
    <name type="common">Sea louse</name>
    <dbReference type="NCBI Taxonomy" id="217165"/>
    <lineage>
        <taxon>Eukaryota</taxon>
        <taxon>Metazoa</taxon>
        <taxon>Ecdysozoa</taxon>
        <taxon>Arthropoda</taxon>
        <taxon>Crustacea</taxon>
        <taxon>Multicrustacea</taxon>
        <taxon>Hexanauplia</taxon>
        <taxon>Copepoda</taxon>
        <taxon>Siphonostomatoida</taxon>
        <taxon>Caligidae</taxon>
        <taxon>Caligus</taxon>
    </lineage>
</organism>
<dbReference type="Proteomes" id="UP000595437">
    <property type="component" value="Chromosome 13"/>
</dbReference>